<evidence type="ECO:0000313" key="1">
    <source>
        <dbReference type="EMBL" id="MEB3075639.1"/>
    </source>
</evidence>
<evidence type="ECO:0000313" key="2">
    <source>
        <dbReference type="Proteomes" id="UP001311730"/>
    </source>
</evidence>
<keyword evidence="2" id="KW-1185">Reference proteome</keyword>
<proteinExistence type="predicted"/>
<dbReference type="EMBL" id="JAYKBW010000011">
    <property type="protein sequence ID" value="MEB3075639.1"/>
    <property type="molecule type" value="Genomic_DNA"/>
</dbReference>
<organism evidence="1 2">
    <name type="scientific">Capnocytophaga gingivalis</name>
    <dbReference type="NCBI Taxonomy" id="1017"/>
    <lineage>
        <taxon>Bacteria</taxon>
        <taxon>Pseudomonadati</taxon>
        <taxon>Bacteroidota</taxon>
        <taxon>Flavobacteriia</taxon>
        <taxon>Flavobacteriales</taxon>
        <taxon>Flavobacteriaceae</taxon>
        <taxon>Capnocytophaga</taxon>
    </lineage>
</organism>
<dbReference type="RefSeq" id="WP_323983804.1">
    <property type="nucleotide sequence ID" value="NZ_JAYKBW010000011.1"/>
</dbReference>
<comment type="caution">
    <text evidence="1">The sequence shown here is derived from an EMBL/GenBank/DDBJ whole genome shotgun (WGS) entry which is preliminary data.</text>
</comment>
<reference evidence="1 2" key="1">
    <citation type="submission" date="2023-12" db="EMBL/GenBank/DDBJ databases">
        <title>Genomic sequences of Capnocytophaga and Parvimonas strains.</title>
        <authorList>
            <person name="Watt R.M."/>
            <person name="Wang M."/>
            <person name="Yang T."/>
            <person name="Tong W.M."/>
        </authorList>
    </citation>
    <scope>NUCLEOTIDE SEQUENCE [LARGE SCALE GENOMIC DNA]</scope>
    <source>
        <strain evidence="1 2">CCUG 13096</strain>
    </source>
</reference>
<name>A0ABU5ZAD8_9FLAO</name>
<sequence>MKKFTLLVVALVAITFANCDWKKGVSSLAKSVTGVDDANYDYAKGIVGTDAGDFENTFDKLIEKKGIKLDTLQIYSINTTFRDKTCEVKVFALDDKEKNTLKSAEANYDNEYLRFLGGEMIVLKTDEGKRAKYEQYQDLLFSYPEVKPLVAKLPEMIKAVKEKANSTSYISEWQIERDQETLAFTTTFKTTAKEGQNTQKGDYKTFVFDAEGKLVSEK</sequence>
<evidence type="ECO:0008006" key="3">
    <source>
        <dbReference type="Google" id="ProtNLM"/>
    </source>
</evidence>
<accession>A0ABU5ZAD8</accession>
<gene>
    <name evidence="1" type="ORF">VJJ08_10070</name>
</gene>
<protein>
    <recommendedName>
        <fullName evidence="3">Lipoprotein</fullName>
    </recommendedName>
</protein>
<dbReference type="Proteomes" id="UP001311730">
    <property type="component" value="Unassembled WGS sequence"/>
</dbReference>